<evidence type="ECO:0000256" key="1">
    <source>
        <dbReference type="SAM" id="Phobius"/>
    </source>
</evidence>
<dbReference type="Pfam" id="PF20720">
    <property type="entry name" value="nSTAND3"/>
    <property type="match status" value="1"/>
</dbReference>
<dbReference type="GeneID" id="111104227"/>
<name>A0A8B8AQL2_CRAVI</name>
<gene>
    <name evidence="4" type="primary">LOC111104227</name>
</gene>
<sequence>MECPLNETQWKQRSLEFGCQNVDVYHCVLLEDKTDVKEICMERSLLTKGKCPVLTYKGYRHWMDCNIPGCPDTFYASNETYKYPICLKKTNAPESHSHYSKQLYVGLGVGITLFLLLLVACIWLYIIFRWRKRNADLLGRKDIEGKRCLIELEDNTVVEDVLSALRKEKIYLISGRLGNGVSTTAKTAIKRFLDENHVWNHHFVNYRDVPSLSISEKTIIFVDGWFGLWNENPCEEDVVKQTLQSLQLQVETFQDLKVVLGVREDIYKKYKKIFENVLPERCRLDLQISRVSRDEELESHFQSTFANTHKYEEVGYHLIIDIIDRNRRLFAKYLECKNLLKTLVSHFDDLHKKKTMLFECLMYIVIQGKHKHDDIVNEDVKDHFGFSITTDSFKKCESLQKYTKYMKGAQLVNVHGEDMKHHSETLYLVFRHVFLYLAAFHSLFRKYPKKTMKYCNINAILQIVRPEDEGDTIKFCIKADNEAVKFFYKEVVKQTPGLEDAIKDHPLVKHAIGTEV</sequence>
<protein>
    <submittedName>
        <fullName evidence="4">Uncharacterized protein LOC111104227 isoform X1</fullName>
    </submittedName>
</protein>
<keyword evidence="1" id="KW-0472">Membrane</keyword>
<evidence type="ECO:0000259" key="2">
    <source>
        <dbReference type="Pfam" id="PF20720"/>
    </source>
</evidence>
<evidence type="ECO:0000313" key="4">
    <source>
        <dbReference type="RefSeq" id="XP_022293772.1"/>
    </source>
</evidence>
<feature type="domain" description="Novel STAND NTPase 3" evidence="2">
    <location>
        <begin position="157"/>
        <end position="302"/>
    </location>
</feature>
<keyword evidence="1" id="KW-1133">Transmembrane helix</keyword>
<keyword evidence="3" id="KW-1185">Reference proteome</keyword>
<dbReference type="KEGG" id="cvn:111104227"/>
<proteinExistence type="predicted"/>
<reference evidence="4" key="1">
    <citation type="submission" date="2025-08" db="UniProtKB">
        <authorList>
            <consortium name="RefSeq"/>
        </authorList>
    </citation>
    <scope>IDENTIFICATION</scope>
    <source>
        <tissue evidence="4">Whole sample</tissue>
    </source>
</reference>
<evidence type="ECO:0000313" key="3">
    <source>
        <dbReference type="Proteomes" id="UP000694844"/>
    </source>
</evidence>
<organism evidence="3 4">
    <name type="scientific">Crassostrea virginica</name>
    <name type="common">Eastern oyster</name>
    <dbReference type="NCBI Taxonomy" id="6565"/>
    <lineage>
        <taxon>Eukaryota</taxon>
        <taxon>Metazoa</taxon>
        <taxon>Spiralia</taxon>
        <taxon>Lophotrochozoa</taxon>
        <taxon>Mollusca</taxon>
        <taxon>Bivalvia</taxon>
        <taxon>Autobranchia</taxon>
        <taxon>Pteriomorphia</taxon>
        <taxon>Ostreida</taxon>
        <taxon>Ostreoidea</taxon>
        <taxon>Ostreidae</taxon>
        <taxon>Crassostrea</taxon>
    </lineage>
</organism>
<accession>A0A8B8AQL2</accession>
<dbReference type="Proteomes" id="UP000694844">
    <property type="component" value="Chromosome 7"/>
</dbReference>
<keyword evidence="1" id="KW-0812">Transmembrane</keyword>
<dbReference type="OrthoDB" id="10484405at2759"/>
<dbReference type="AlphaFoldDB" id="A0A8B8AQL2"/>
<dbReference type="RefSeq" id="XP_022293772.1">
    <property type="nucleotide sequence ID" value="XM_022438064.1"/>
</dbReference>
<dbReference type="InterPro" id="IPR049050">
    <property type="entry name" value="nSTAND3"/>
</dbReference>
<feature type="transmembrane region" description="Helical" evidence="1">
    <location>
        <begin position="103"/>
        <end position="128"/>
    </location>
</feature>